<accession>A0A6B2LMI6</accession>
<name>A0A6B2LMI6_9EUKA</name>
<evidence type="ECO:0000313" key="1">
    <source>
        <dbReference type="EMBL" id="NDV38050.1"/>
    </source>
</evidence>
<dbReference type="PANTHER" id="PTHR21192:SF2">
    <property type="entry name" value="NADH DEHYDROGENASE [UBIQUINONE] 1 ALPHA SUBCOMPLEX ASSEMBLY FACTOR 3"/>
    <property type="match status" value="1"/>
</dbReference>
<dbReference type="AlphaFoldDB" id="A0A6B2LMI6"/>
<sequence length="169" mass="18846">MSFISKNPKFYSTKPEPFDRSTKVINPKGFDAELLGSTENLNVINGYNDWSFHVKDVCLCGSIMVFPEAYFLWRARKATDITIDSLKLISTIHPTPSYVLVGTGENQLMLPSEVVEHYSSLGITLESLSTPNACSTFNFLLQERRPVALAALTLDPDAYPLKTTPKPQL</sequence>
<dbReference type="InterPro" id="IPR036748">
    <property type="entry name" value="MTH938-like_sf"/>
</dbReference>
<dbReference type="Gene3D" id="3.40.1230.10">
    <property type="entry name" value="MTH938-like"/>
    <property type="match status" value="1"/>
</dbReference>
<organism evidence="1">
    <name type="scientific">Arcella intermedia</name>
    <dbReference type="NCBI Taxonomy" id="1963864"/>
    <lineage>
        <taxon>Eukaryota</taxon>
        <taxon>Amoebozoa</taxon>
        <taxon>Tubulinea</taxon>
        <taxon>Elardia</taxon>
        <taxon>Arcellinida</taxon>
        <taxon>Sphaerothecina</taxon>
        <taxon>Arcellidae</taxon>
        <taxon>Arcella</taxon>
    </lineage>
</organism>
<proteinExistence type="predicted"/>
<dbReference type="PANTHER" id="PTHR21192">
    <property type="entry name" value="NUCLEAR PROTEIN E3-3"/>
    <property type="match status" value="1"/>
</dbReference>
<evidence type="ECO:0008006" key="2">
    <source>
        <dbReference type="Google" id="ProtNLM"/>
    </source>
</evidence>
<protein>
    <recommendedName>
        <fullName evidence="2">NADH dehydrogenase [ubiquinone] 1 alpha subcomplex assembly factor 3</fullName>
    </recommendedName>
</protein>
<dbReference type="GO" id="GO:0005743">
    <property type="term" value="C:mitochondrial inner membrane"/>
    <property type="evidence" value="ECO:0007669"/>
    <property type="project" value="TreeGrafter"/>
</dbReference>
<reference evidence="1" key="1">
    <citation type="journal article" date="2020" name="J. Eukaryot. Microbiol.">
        <title>De novo Sequencing, Assembly and Annotation of the Transcriptome for the Free-Living Testate Amoeba Arcella intermedia.</title>
        <authorList>
            <person name="Ribeiro G.M."/>
            <person name="Porfirio-Sousa A.L."/>
            <person name="Maurer-Alcala X.X."/>
            <person name="Katz L.A."/>
            <person name="Lahr D.J.G."/>
        </authorList>
    </citation>
    <scope>NUCLEOTIDE SEQUENCE</scope>
</reference>
<dbReference type="GO" id="GO:0032981">
    <property type="term" value="P:mitochondrial respiratory chain complex I assembly"/>
    <property type="evidence" value="ECO:0007669"/>
    <property type="project" value="TreeGrafter"/>
</dbReference>
<dbReference type="Pfam" id="PF04430">
    <property type="entry name" value="DUF498"/>
    <property type="match status" value="1"/>
</dbReference>
<dbReference type="EMBL" id="GIBP01009081">
    <property type="protein sequence ID" value="NDV38050.1"/>
    <property type="molecule type" value="Transcribed_RNA"/>
</dbReference>
<dbReference type="InterPro" id="IPR007523">
    <property type="entry name" value="NDUFAF3/AAMDC"/>
</dbReference>
<dbReference type="SUPFAM" id="SSF64076">
    <property type="entry name" value="MTH938-like"/>
    <property type="match status" value="1"/>
</dbReference>